<feature type="region of interest" description="Disordered" evidence="1">
    <location>
        <begin position="1"/>
        <end position="32"/>
    </location>
</feature>
<dbReference type="GeneID" id="92096403"/>
<dbReference type="InterPro" id="IPR053175">
    <property type="entry name" value="DHMBA_Reg_Transcription_Factor"/>
</dbReference>
<dbReference type="PANTHER" id="PTHR38791">
    <property type="entry name" value="ZN(II)2CYS6 TRANSCRIPTION FACTOR (EUROFUNG)-RELATED-RELATED"/>
    <property type="match status" value="1"/>
</dbReference>
<dbReference type="Proteomes" id="UP001480595">
    <property type="component" value="Unassembled WGS sequence"/>
</dbReference>
<feature type="compositionally biased region" description="Basic and acidic residues" evidence="1">
    <location>
        <begin position="1"/>
        <end position="23"/>
    </location>
</feature>
<organism evidence="2 3">
    <name type="scientific">Apiospora phragmitis</name>
    <dbReference type="NCBI Taxonomy" id="2905665"/>
    <lineage>
        <taxon>Eukaryota</taxon>
        <taxon>Fungi</taxon>
        <taxon>Dikarya</taxon>
        <taxon>Ascomycota</taxon>
        <taxon>Pezizomycotina</taxon>
        <taxon>Sordariomycetes</taxon>
        <taxon>Xylariomycetidae</taxon>
        <taxon>Amphisphaeriales</taxon>
        <taxon>Apiosporaceae</taxon>
        <taxon>Apiospora</taxon>
    </lineage>
</organism>
<proteinExistence type="predicted"/>
<evidence type="ECO:0000313" key="3">
    <source>
        <dbReference type="Proteomes" id="UP001480595"/>
    </source>
</evidence>
<reference evidence="2 3" key="1">
    <citation type="submission" date="2023-01" db="EMBL/GenBank/DDBJ databases">
        <title>Analysis of 21 Apiospora genomes using comparative genomics revels a genus with tremendous synthesis potential of carbohydrate active enzymes and secondary metabolites.</title>
        <authorList>
            <person name="Sorensen T."/>
        </authorList>
    </citation>
    <scope>NUCLEOTIDE SEQUENCE [LARGE SCALE GENOMIC DNA]</scope>
    <source>
        <strain evidence="2 3">CBS 135458</strain>
    </source>
</reference>
<evidence type="ECO:0000256" key="1">
    <source>
        <dbReference type="SAM" id="MobiDB-lite"/>
    </source>
</evidence>
<comment type="caution">
    <text evidence="2">The sequence shown here is derived from an EMBL/GenBank/DDBJ whole genome shotgun (WGS) entry which is preliminary data.</text>
</comment>
<dbReference type="PANTHER" id="PTHR38791:SF13">
    <property type="entry name" value="ZN(2)-C6 FUNGAL-TYPE DOMAIN-CONTAINING PROTEIN"/>
    <property type="match status" value="1"/>
</dbReference>
<gene>
    <name evidence="2" type="ORF">PG994_011931</name>
</gene>
<dbReference type="RefSeq" id="XP_066712450.1">
    <property type="nucleotide sequence ID" value="XM_066863340.1"/>
</dbReference>
<evidence type="ECO:0000313" key="2">
    <source>
        <dbReference type="EMBL" id="KAK8050201.1"/>
    </source>
</evidence>
<sequence>MQHAVPLREKLREIPFSRSEQSHHPGQRQHNGTYQTGAITQVCDGAKPTCKRCTQSRRACLWKKKVLDIHFENRYASGQERRPRGPRPALPAAGHPCSSSNPPDGGGSIISAPLQLSLEVQAVTFYLNHYATPLPPDALSVTKSLDDYICALSASAPSALLDEAIRCMALETWSRVVVQGGGHHDARARAEAARHYQALLSLARRAVARLDAANLDDCLLGVFFLSRFDASTHGQADLWRKLRTGPAHHYHGAMAMLQYWKDHLRGGGGAGHHRCSPVVKESRRGLLRFLLMQGSEVPEWMRDGEVFGEAGFELVHDRVTVRTAGLRHQVLRLLRPMEGPSGPGVPNGQLLSDLNRGAQDLDRMLRDWARQFELSWIYQQHTLPPSDDSKRAQCVLSSKAYTYSKLSYALLWARYAAVRLLVNDAHLKILSLCNGALVAIDPSIVHQCQLVVEHMTDIIVTSNAFIVGDLHVVNTPLGGTTVVLNEGLDVCQSRYRLDENRMAPRGP</sequence>
<protein>
    <submittedName>
        <fullName evidence="2">Uncharacterized protein</fullName>
    </submittedName>
</protein>
<keyword evidence="3" id="KW-1185">Reference proteome</keyword>
<dbReference type="EMBL" id="JAQQWL010000011">
    <property type="protein sequence ID" value="KAK8050201.1"/>
    <property type="molecule type" value="Genomic_DNA"/>
</dbReference>
<accession>A0ABR1TU72</accession>
<feature type="region of interest" description="Disordered" evidence="1">
    <location>
        <begin position="77"/>
        <end position="108"/>
    </location>
</feature>
<name>A0ABR1TU72_9PEZI</name>